<feature type="domain" description="Crinkler effector protein N-terminal" evidence="4">
    <location>
        <begin position="6"/>
        <end position="107"/>
    </location>
</feature>
<dbReference type="AlphaFoldDB" id="A0A9P5RPL7"/>
<dbReference type="Proteomes" id="UP000748756">
    <property type="component" value="Unassembled WGS sequence"/>
</dbReference>
<name>A0A9P5RPL7_9FUNG</name>
<organism evidence="5 6">
    <name type="scientific">Linnemannia schmuckeri</name>
    <dbReference type="NCBI Taxonomy" id="64567"/>
    <lineage>
        <taxon>Eukaryota</taxon>
        <taxon>Fungi</taxon>
        <taxon>Fungi incertae sedis</taxon>
        <taxon>Mucoromycota</taxon>
        <taxon>Mortierellomycotina</taxon>
        <taxon>Mortierellomycetes</taxon>
        <taxon>Mortierellales</taxon>
        <taxon>Mortierellaceae</taxon>
        <taxon>Linnemannia</taxon>
    </lineage>
</organism>
<proteinExistence type="predicted"/>
<dbReference type="InterPro" id="IPR045379">
    <property type="entry name" value="Crinkler_N"/>
</dbReference>
<keyword evidence="6" id="KW-1185">Reference proteome</keyword>
<evidence type="ECO:0000256" key="2">
    <source>
        <dbReference type="ARBA" id="ARBA00004613"/>
    </source>
</evidence>
<protein>
    <recommendedName>
        <fullName evidence="4">Crinkler effector protein N-terminal domain-containing protein</fullName>
    </recommendedName>
</protein>
<dbReference type="Pfam" id="PF20147">
    <property type="entry name" value="Crinkler"/>
    <property type="match status" value="1"/>
</dbReference>
<gene>
    <name evidence="5" type="ORF">BG015_003122</name>
</gene>
<sequence>MTNSPLTLFCLVDGQSTSKAFPVSIPSAESVGELKKHIKVEKAPRFDDLAADELTLWRVSIPVVPADKHKPIVLDEVDSATDLDPTDDVFDNFSDKPPKKAIYNIVQRPPPGNTVCVLPPEAIQAITERLVGRFRLAVTDIEKAIARNEPGGWKVAVDDT</sequence>
<comment type="subcellular location">
    <subcellularLocation>
        <location evidence="1">Host cell</location>
    </subcellularLocation>
    <subcellularLocation>
        <location evidence="2">Secreted</location>
    </subcellularLocation>
</comment>
<evidence type="ECO:0000313" key="6">
    <source>
        <dbReference type="Proteomes" id="UP000748756"/>
    </source>
</evidence>
<dbReference type="OrthoDB" id="2673191at2759"/>
<comment type="caution">
    <text evidence="5">The sequence shown here is derived from an EMBL/GenBank/DDBJ whole genome shotgun (WGS) entry which is preliminary data.</text>
</comment>
<evidence type="ECO:0000313" key="5">
    <source>
        <dbReference type="EMBL" id="KAF9136473.1"/>
    </source>
</evidence>
<evidence type="ECO:0000256" key="1">
    <source>
        <dbReference type="ARBA" id="ARBA00004340"/>
    </source>
</evidence>
<keyword evidence="3" id="KW-0964">Secreted</keyword>
<evidence type="ECO:0000259" key="4">
    <source>
        <dbReference type="Pfam" id="PF20147"/>
    </source>
</evidence>
<evidence type="ECO:0000256" key="3">
    <source>
        <dbReference type="ARBA" id="ARBA00022525"/>
    </source>
</evidence>
<reference evidence="5" key="1">
    <citation type="journal article" date="2020" name="Fungal Divers.">
        <title>Resolving the Mortierellaceae phylogeny through synthesis of multi-gene phylogenetics and phylogenomics.</title>
        <authorList>
            <person name="Vandepol N."/>
            <person name="Liber J."/>
            <person name="Desiro A."/>
            <person name="Na H."/>
            <person name="Kennedy M."/>
            <person name="Barry K."/>
            <person name="Grigoriev I.V."/>
            <person name="Miller A.N."/>
            <person name="O'Donnell K."/>
            <person name="Stajich J.E."/>
            <person name="Bonito G."/>
        </authorList>
    </citation>
    <scope>NUCLEOTIDE SEQUENCE</scope>
    <source>
        <strain evidence="5">NRRL 6426</strain>
    </source>
</reference>
<dbReference type="EMBL" id="JAAAUQ010001663">
    <property type="protein sequence ID" value="KAF9136473.1"/>
    <property type="molecule type" value="Genomic_DNA"/>
</dbReference>
<accession>A0A9P5RPL7</accession>
<feature type="non-terminal residue" evidence="5">
    <location>
        <position position="160"/>
    </location>
</feature>
<dbReference type="GO" id="GO:0043657">
    <property type="term" value="C:host cell"/>
    <property type="evidence" value="ECO:0007669"/>
    <property type="project" value="UniProtKB-SubCell"/>
</dbReference>
<dbReference type="GO" id="GO:0005576">
    <property type="term" value="C:extracellular region"/>
    <property type="evidence" value="ECO:0007669"/>
    <property type="project" value="UniProtKB-SubCell"/>
</dbReference>